<dbReference type="PANTHER" id="PTHR31845:SF19">
    <property type="entry name" value="TRANSCRIPTION FACTOR DOMAIN-CONTAINING PROTEIN"/>
    <property type="match status" value="1"/>
</dbReference>
<evidence type="ECO:0000256" key="2">
    <source>
        <dbReference type="ARBA" id="ARBA00023015"/>
    </source>
</evidence>
<feature type="region of interest" description="Disordered" evidence="6">
    <location>
        <begin position="582"/>
        <end position="612"/>
    </location>
</feature>
<dbReference type="InterPro" id="IPR051089">
    <property type="entry name" value="prtT"/>
</dbReference>
<evidence type="ECO:0000313" key="9">
    <source>
        <dbReference type="Proteomes" id="UP000011976"/>
    </source>
</evidence>
<feature type="compositionally biased region" description="Basic and acidic residues" evidence="6">
    <location>
        <begin position="1093"/>
        <end position="1102"/>
    </location>
</feature>
<gene>
    <name evidence="8" type="ORF">PANT_7d00318</name>
</gene>
<evidence type="ECO:0000256" key="5">
    <source>
        <dbReference type="ARBA" id="ARBA00023242"/>
    </source>
</evidence>
<accession>M9LMN1</accession>
<reference evidence="9" key="1">
    <citation type="journal article" date="2013" name="Genome Announc.">
        <title>Genome sequence of the basidiomycetous yeast Pseudozyma antarctica T-34, a producer of the glycolipid biosurfactants mannosylerythritol lipids.</title>
        <authorList>
            <person name="Morita T."/>
            <person name="Koike H."/>
            <person name="Koyama Y."/>
            <person name="Hagiwara H."/>
            <person name="Ito E."/>
            <person name="Fukuoka T."/>
            <person name="Imura T."/>
            <person name="Machida M."/>
            <person name="Kitamoto D."/>
        </authorList>
    </citation>
    <scope>NUCLEOTIDE SEQUENCE [LARGE SCALE GENOMIC DNA]</scope>
    <source>
        <strain evidence="9">T-34</strain>
    </source>
</reference>
<proteinExistence type="predicted"/>
<name>M9LMN1_PSEA3</name>
<comment type="subcellular location">
    <subcellularLocation>
        <location evidence="1">Nucleus</location>
    </subcellularLocation>
</comment>
<dbReference type="InterPro" id="IPR036864">
    <property type="entry name" value="Zn2-C6_fun-type_DNA-bd_sf"/>
</dbReference>
<evidence type="ECO:0000256" key="3">
    <source>
        <dbReference type="ARBA" id="ARBA00023125"/>
    </source>
</evidence>
<keyword evidence="2" id="KW-0805">Transcription regulation</keyword>
<feature type="region of interest" description="Disordered" evidence="6">
    <location>
        <begin position="1093"/>
        <end position="1115"/>
    </location>
</feature>
<keyword evidence="5" id="KW-0539">Nucleus</keyword>
<dbReference type="InterPro" id="IPR001138">
    <property type="entry name" value="Zn2Cys6_DnaBD"/>
</dbReference>
<dbReference type="PROSITE" id="PS50048">
    <property type="entry name" value="ZN2_CY6_FUNGAL_2"/>
    <property type="match status" value="1"/>
</dbReference>
<dbReference type="EMBL" id="DF196773">
    <property type="protein sequence ID" value="GAC72871.1"/>
    <property type="molecule type" value="Genomic_DNA"/>
</dbReference>
<dbReference type="CDD" id="cd00067">
    <property type="entry name" value="GAL4"/>
    <property type="match status" value="1"/>
</dbReference>
<feature type="region of interest" description="Disordered" evidence="6">
    <location>
        <begin position="1"/>
        <end position="39"/>
    </location>
</feature>
<dbReference type="PROSITE" id="PS00463">
    <property type="entry name" value="ZN2_CY6_FUNGAL_1"/>
    <property type="match status" value="1"/>
</dbReference>
<feature type="region of interest" description="Disordered" evidence="6">
    <location>
        <begin position="1153"/>
        <end position="1174"/>
    </location>
</feature>
<keyword evidence="3" id="KW-0238">DNA-binding</keyword>
<feature type="compositionally biased region" description="Low complexity" evidence="6">
    <location>
        <begin position="151"/>
        <end position="161"/>
    </location>
</feature>
<keyword evidence="4" id="KW-0804">Transcription</keyword>
<dbReference type="PANTHER" id="PTHR31845">
    <property type="entry name" value="FINGER DOMAIN PROTEIN, PUTATIVE-RELATED"/>
    <property type="match status" value="1"/>
</dbReference>
<dbReference type="Proteomes" id="UP000011976">
    <property type="component" value="Unassembled WGS sequence"/>
</dbReference>
<dbReference type="GO" id="GO:0008270">
    <property type="term" value="F:zinc ion binding"/>
    <property type="evidence" value="ECO:0007669"/>
    <property type="project" value="InterPro"/>
</dbReference>
<dbReference type="GO" id="GO:0000981">
    <property type="term" value="F:DNA-binding transcription factor activity, RNA polymerase II-specific"/>
    <property type="evidence" value="ECO:0007669"/>
    <property type="project" value="InterPro"/>
</dbReference>
<evidence type="ECO:0000256" key="6">
    <source>
        <dbReference type="SAM" id="MobiDB-lite"/>
    </source>
</evidence>
<evidence type="ECO:0000313" key="8">
    <source>
        <dbReference type="EMBL" id="GAC72871.1"/>
    </source>
</evidence>
<feature type="compositionally biased region" description="Polar residues" evidence="6">
    <location>
        <begin position="666"/>
        <end position="677"/>
    </location>
</feature>
<dbReference type="Gene3D" id="4.10.240.10">
    <property type="entry name" value="Zn(2)-C6 fungal-type DNA-binding domain"/>
    <property type="match status" value="1"/>
</dbReference>
<feature type="compositionally biased region" description="Basic and acidic residues" evidence="6">
    <location>
        <begin position="873"/>
        <end position="890"/>
    </location>
</feature>
<feature type="compositionally biased region" description="Basic residues" evidence="6">
    <location>
        <begin position="309"/>
        <end position="319"/>
    </location>
</feature>
<organism evidence="8 9">
    <name type="scientific">Pseudozyma antarctica (strain T-34)</name>
    <name type="common">Yeast</name>
    <name type="synonym">Candida antarctica</name>
    <dbReference type="NCBI Taxonomy" id="1151754"/>
    <lineage>
        <taxon>Eukaryota</taxon>
        <taxon>Fungi</taxon>
        <taxon>Dikarya</taxon>
        <taxon>Basidiomycota</taxon>
        <taxon>Ustilaginomycotina</taxon>
        <taxon>Ustilaginomycetes</taxon>
        <taxon>Ustilaginales</taxon>
        <taxon>Ustilaginaceae</taxon>
        <taxon>Moesziomyces</taxon>
    </lineage>
</organism>
<feature type="region of interest" description="Disordered" evidence="6">
    <location>
        <begin position="1225"/>
        <end position="1270"/>
    </location>
</feature>
<sequence length="1462" mass="158097">MPPKPKSQAKAAASHSDGALSASPHSAASPRQAAPRESAALASLPHIEVKPQKACVLCRRSKVKCIHDGAPPCKRCKDTNQEAQCKFRLRADDESWRERTDDVLSRLGESVEWLVQQQQRQQQQQQSQQQSQQQLQHVSHDDHRRSDAIGSSSSPMSAPSPRKAQAHAPMCRPPPTSMRTANILQSRASADTPDPSDPLLHHNPAGFHNRPSSTTYLGFDGAAGLLSPGDSHPRSVSSPSSSNFGPPNRAYRSPPASAQSFRPLRNPYPPSPPLPAANHGSLPFYPASTSIHPSAAGRFGPDPSSSTARSKRSNVRQAHHVPTLEPGQTRPSSLIYAAHSYEHAAEPRQHPASAHQPAFDSPYATPTNRIGRNDPRLTVISMGLVSMGHARHLFKFFARYLQPHCFGFPAYPANEHMTPLIIACILMVSAMHEPNSRKLFERLRHEAFSSPLLLDQPIDRSAPLDPELGIGVEEITGACIAACWLGGQTALSVARLARYWAIGYLEHFEVRSAQTLGEWMTILPPFRQIDLVGKLRIWLMSYITEAQQAVINDTPSLFPVSDPAHYCQGLLNASSHSVEIAESLAKNEGSAEPNQPLKGSTGTPNSSHSYSAAAPAAYNDGAGGMSSLASDRQLVAHARMMSILLAAQDLHRSARSAAASTDDPSRGSNGPTSQPDDASQMVERWREWLEELNRWRLLTSRHSDLSDSSLESVDLSLLYHLSRTFLASHPLDPDVGILDETQHALKAASNSNPPNFSRLAVAQLRTISTAKHSALFALKLATTEFGEKLSYLPQFYHWLLGHAAGLLLMLVHRRETFLMAKEADSLLEVTEKFVQLYVFRITSHSFQSAVGDNGVEQSFHRGGIKRSASGADLRGDDPDSRGDGQHDSTRARHNNPGNDAGSVQDGASDPLNFQWPFMSGFPTSASAASAATGSIPTASPNPILQQQFTHGNPAEKHPAIANAQALSRALYLVKMQVQSLNGHGLDAWPTLQATGHFCDRLRPLDLASARYNKGDGDDPADHARIEAVDNLLHGDDAAFDVLAGLRETWVFEAGPPAPPLRPQAQRRRLSDVDAAGDDVVAFLNNRSYRAVDSCDRKNRAETTPDSDSDGEESGSCMGPLAVAAASGLAGLWVDGVRELLISDLEALREARSSAETALQPEDAIPSRGEKSALSDDVWTLTERRPSHTQHAKAHPLLEKATAASLSPGSASPFLRAKRTTNSLLEKATAASPSPGSAHDQGDTQVDASTKRRKSPSLMDVDAESSDGSIVEIEHELSLTARVEDEEEDGNGLFDEAVATIQKEEEESVLCDGILGDEHNDADDENELVLVDEHADADDENELELDDEHADADEENELELAYLDDIEEPNASYDSEEEDEGVVCDGILSEEPNASYDSEEEEEGVLCDGILGDEHNDADDASELELDDDAALQRVASQAVAAAAVSDVQTVSGAPEANARSET</sequence>
<dbReference type="SUPFAM" id="SSF57701">
    <property type="entry name" value="Zn2/Cys6 DNA-binding domain"/>
    <property type="match status" value="1"/>
</dbReference>
<feature type="compositionally biased region" description="Low complexity" evidence="6">
    <location>
        <begin position="122"/>
        <end position="136"/>
    </location>
</feature>
<dbReference type="GO" id="GO:0000976">
    <property type="term" value="F:transcription cis-regulatory region binding"/>
    <property type="evidence" value="ECO:0007669"/>
    <property type="project" value="TreeGrafter"/>
</dbReference>
<protein>
    <recommendedName>
        <fullName evidence="7">Zn(2)-C6 fungal-type domain-containing protein</fullName>
    </recommendedName>
</protein>
<feature type="compositionally biased region" description="Pro residues" evidence="6">
    <location>
        <begin position="266"/>
        <end position="275"/>
    </location>
</feature>
<feature type="compositionally biased region" description="Low complexity" evidence="6">
    <location>
        <begin position="234"/>
        <end position="247"/>
    </location>
</feature>
<evidence type="ECO:0000259" key="7">
    <source>
        <dbReference type="PROSITE" id="PS50048"/>
    </source>
</evidence>
<feature type="compositionally biased region" description="Polar residues" evidence="6">
    <location>
        <begin position="177"/>
        <end position="189"/>
    </location>
</feature>
<feature type="region of interest" description="Disordered" evidence="6">
    <location>
        <begin position="122"/>
        <end position="331"/>
    </location>
</feature>
<dbReference type="STRING" id="1151754.M9LMN1"/>
<feature type="region of interest" description="Disordered" evidence="6">
    <location>
        <begin position="655"/>
        <end position="680"/>
    </location>
</feature>
<feature type="compositionally biased region" description="Basic and acidic residues" evidence="6">
    <location>
        <begin position="138"/>
        <end position="147"/>
    </location>
</feature>
<feature type="domain" description="Zn(2)-C6 fungal-type" evidence="7">
    <location>
        <begin position="54"/>
        <end position="87"/>
    </location>
</feature>
<dbReference type="OrthoDB" id="39175at2759"/>
<dbReference type="GO" id="GO:0005634">
    <property type="term" value="C:nucleus"/>
    <property type="evidence" value="ECO:0007669"/>
    <property type="project" value="UniProtKB-SubCell"/>
</dbReference>
<feature type="region of interest" description="Disordered" evidence="6">
    <location>
        <begin position="860"/>
        <end position="906"/>
    </location>
</feature>
<evidence type="ECO:0000256" key="1">
    <source>
        <dbReference type="ARBA" id="ARBA00004123"/>
    </source>
</evidence>
<evidence type="ECO:0000256" key="4">
    <source>
        <dbReference type="ARBA" id="ARBA00023163"/>
    </source>
</evidence>